<feature type="transmembrane region" description="Helical" evidence="1">
    <location>
        <begin position="20"/>
        <end position="39"/>
    </location>
</feature>
<dbReference type="Proteomes" id="UP001167864">
    <property type="component" value="Unassembled WGS sequence"/>
</dbReference>
<feature type="transmembrane region" description="Helical" evidence="1">
    <location>
        <begin position="102"/>
        <end position="121"/>
    </location>
</feature>
<evidence type="ECO:0000313" key="2">
    <source>
        <dbReference type="EMBL" id="MDN0087182.1"/>
    </source>
</evidence>
<keyword evidence="1" id="KW-1133">Transmembrane helix</keyword>
<dbReference type="RefSeq" id="WP_289817798.1">
    <property type="nucleotide sequence ID" value="NZ_JAUEHU010000005.1"/>
</dbReference>
<dbReference type="EMBL" id="JAUEHU010000005">
    <property type="protein sequence ID" value="MDN0087182.1"/>
    <property type="molecule type" value="Genomic_DNA"/>
</dbReference>
<proteinExistence type="predicted"/>
<reference evidence="2" key="1">
    <citation type="submission" date="2023-06" db="EMBL/GenBank/DDBJ databases">
        <authorList>
            <person name="Polev D.E."/>
            <person name="Saitova A.T."/>
            <person name="Bogumilchik E.A."/>
            <person name="Kokorina G.I."/>
            <person name="Voskresenskaia E.A."/>
        </authorList>
    </citation>
    <scope>NUCLEOTIDE SEQUENCE</scope>
    <source>
        <strain evidence="2">2145 StPb PI</strain>
    </source>
</reference>
<evidence type="ECO:0000313" key="3">
    <source>
        <dbReference type="Proteomes" id="UP001167864"/>
    </source>
</evidence>
<organism evidence="2 3">
    <name type="scientific">Yersinia nurmii</name>
    <dbReference type="NCBI Taxonomy" id="685706"/>
    <lineage>
        <taxon>Bacteria</taxon>
        <taxon>Pseudomonadati</taxon>
        <taxon>Pseudomonadota</taxon>
        <taxon>Gammaproteobacteria</taxon>
        <taxon>Enterobacterales</taxon>
        <taxon>Yersiniaceae</taxon>
        <taxon>Yersinia</taxon>
    </lineage>
</organism>
<keyword evidence="1" id="KW-0812">Transmembrane</keyword>
<accession>A0AAW7K174</accession>
<gene>
    <name evidence="2" type="ORF">QVN42_07200</name>
</gene>
<keyword evidence="1" id="KW-0472">Membrane</keyword>
<sequence>MDYILLSTSLLLMLKSQSFIVTKAIAISLCVIIFSFWFVCDRFTGNGVTDSVYYHLLSGVKGTSLNDIKSNIAFAILFSFIPVAIITFAIISKKIKATRGRLFDVAFIFGTLFFITNSTFAKNVITYINPFLAYSANLWAYPKIAKPDERLDFFINKKNI</sequence>
<name>A0AAW7K174_9GAMM</name>
<feature type="transmembrane region" description="Helical" evidence="1">
    <location>
        <begin position="72"/>
        <end position="90"/>
    </location>
</feature>
<dbReference type="AlphaFoldDB" id="A0AAW7K174"/>
<comment type="caution">
    <text evidence="2">The sequence shown here is derived from an EMBL/GenBank/DDBJ whole genome shotgun (WGS) entry which is preliminary data.</text>
</comment>
<evidence type="ECO:0000256" key="1">
    <source>
        <dbReference type="SAM" id="Phobius"/>
    </source>
</evidence>
<protein>
    <submittedName>
        <fullName evidence="2">Uncharacterized protein</fullName>
    </submittedName>
</protein>